<dbReference type="EMBL" id="CP075566">
    <property type="protein sequence ID" value="QVW25118.1"/>
    <property type="molecule type" value="Genomic_DNA"/>
</dbReference>
<sequence>MTDKLALSQTIAARNLLYNPGHVLKNELGEAAYTLRHLICELSPDSRKTLCARLLGPEGLLSGKSAGVLVETLERVSDDLRFPHVTNSVSGLDRAVVIALMGDIGALYVDSLAKIVVEECPQQQSNALIEDLHRLIEKRGLFAPTDSVIQEIQQTAGSSSVGPLKKVERYRPPAGLSPRTGIHNTGERADEQLGIESSQRIPGAKWEVAHISKNRVLNTTEPLVAHMSGSPAEILQVWDMLRGDSREMQFLGTLNKTDSTHWDPLRNIYLERQDQQLARAAGAAAFLIGLGYHSAVEVAEGTFLYMGQNLRQALGNQAQDAGHLIGHGAATSLMGELLKEQSSVHEF</sequence>
<reference evidence="1 2" key="1">
    <citation type="submission" date="2021-05" db="EMBL/GenBank/DDBJ databases">
        <title>Complete genome of the cytokinin-producing biocontrol strain Pseudomonas fluorescens G20-18.</title>
        <authorList>
            <person name="Nielsen T.K."/>
            <person name="Mekureyaw M.F."/>
            <person name="Hansen L.H."/>
            <person name="Nicolaisen M.H."/>
            <person name="Roitsch T.G."/>
            <person name="Hennessy R.C."/>
        </authorList>
    </citation>
    <scope>NUCLEOTIDE SEQUENCE [LARGE SCALE GENOMIC DNA]</scope>
    <source>
        <strain evidence="1 2">G20-18</strain>
    </source>
</reference>
<name>A0ABX8F3L1_9PSED</name>
<dbReference type="RefSeq" id="WP_214381863.1">
    <property type="nucleotide sequence ID" value="NZ_CP075566.1"/>
</dbReference>
<keyword evidence="2" id="KW-1185">Reference proteome</keyword>
<gene>
    <name evidence="1" type="ORF">KJF94_05910</name>
</gene>
<dbReference type="Proteomes" id="UP000681155">
    <property type="component" value="Chromosome"/>
</dbReference>
<evidence type="ECO:0000313" key="1">
    <source>
        <dbReference type="EMBL" id="QVW25118.1"/>
    </source>
</evidence>
<evidence type="ECO:0000313" key="2">
    <source>
        <dbReference type="Proteomes" id="UP000681155"/>
    </source>
</evidence>
<organism evidence="1 2">
    <name type="scientific">Pseudomonas hormoni</name>
    <dbReference type="NCBI Taxonomy" id="3093767"/>
    <lineage>
        <taxon>Bacteria</taxon>
        <taxon>Pseudomonadati</taxon>
        <taxon>Pseudomonadota</taxon>
        <taxon>Gammaproteobacteria</taxon>
        <taxon>Pseudomonadales</taxon>
        <taxon>Pseudomonadaceae</taxon>
        <taxon>Pseudomonas</taxon>
    </lineage>
</organism>
<proteinExistence type="predicted"/>
<accession>A0ABX8F3L1</accession>
<protein>
    <submittedName>
        <fullName evidence="1">Uncharacterized protein</fullName>
    </submittedName>
</protein>